<evidence type="ECO:0000313" key="7">
    <source>
        <dbReference type="EMBL" id="PSS33975.1"/>
    </source>
</evidence>
<keyword evidence="2" id="KW-0238">DNA-binding</keyword>
<evidence type="ECO:0000256" key="2">
    <source>
        <dbReference type="ARBA" id="ARBA00023125"/>
    </source>
</evidence>
<dbReference type="GO" id="GO:0005694">
    <property type="term" value="C:chromosome"/>
    <property type="evidence" value="ECO:0007669"/>
    <property type="project" value="TreeGrafter"/>
</dbReference>
<dbReference type="GO" id="GO:0006310">
    <property type="term" value="P:DNA recombination"/>
    <property type="evidence" value="ECO:0007669"/>
    <property type="project" value="TreeGrafter"/>
</dbReference>
<evidence type="ECO:0000313" key="8">
    <source>
        <dbReference type="Proteomes" id="UP000186601"/>
    </source>
</evidence>
<protein>
    <recommendedName>
        <fullName evidence="5">DNA 3'-5' helicase</fullName>
        <ecNumber evidence="5">5.6.2.4</ecNumber>
    </recommendedName>
</protein>
<dbReference type="PANTHER" id="PTHR13710">
    <property type="entry name" value="DNA HELICASE RECQ FAMILY MEMBER"/>
    <property type="match status" value="1"/>
</dbReference>
<reference evidence="7 8" key="1">
    <citation type="submission" date="2018-02" db="EMBL/GenBank/DDBJ databases">
        <title>Genome sequence of the basidiomycete white-rot fungus Phlebia centrifuga.</title>
        <authorList>
            <person name="Granchi Z."/>
            <person name="Peng M."/>
            <person name="de Vries R.P."/>
            <person name="Hilden K."/>
            <person name="Makela M.R."/>
            <person name="Grigoriev I."/>
            <person name="Riley R."/>
        </authorList>
    </citation>
    <scope>NUCLEOTIDE SEQUENCE [LARGE SCALE GENOMIC DNA]</scope>
    <source>
        <strain evidence="7 8">FBCC195</strain>
    </source>
</reference>
<evidence type="ECO:0000256" key="3">
    <source>
        <dbReference type="ARBA" id="ARBA00023235"/>
    </source>
</evidence>
<comment type="catalytic activity">
    <reaction evidence="4">
        <text>Couples ATP hydrolysis with the unwinding of duplex DNA by translocating in the 3'-5' direction.</text>
        <dbReference type="EC" id="5.6.2.4"/>
    </reaction>
</comment>
<feature type="domain" description="Helicase ATP-binding" evidence="6">
    <location>
        <begin position="1"/>
        <end position="69"/>
    </location>
</feature>
<dbReference type="GO" id="GO:0009378">
    <property type="term" value="F:four-way junction helicase activity"/>
    <property type="evidence" value="ECO:0007669"/>
    <property type="project" value="TreeGrafter"/>
</dbReference>
<dbReference type="AlphaFoldDB" id="A0A2R6RVC2"/>
<gene>
    <name evidence="7" type="ORF">PHLCEN_2v1983</name>
</gene>
<dbReference type="PROSITE" id="PS51192">
    <property type="entry name" value="HELICASE_ATP_BIND_1"/>
    <property type="match status" value="1"/>
</dbReference>
<evidence type="ECO:0000256" key="4">
    <source>
        <dbReference type="ARBA" id="ARBA00034617"/>
    </source>
</evidence>
<dbReference type="STRING" id="98765.A0A2R6RVC2"/>
<evidence type="ECO:0000259" key="6">
    <source>
        <dbReference type="PROSITE" id="PS51192"/>
    </source>
</evidence>
<dbReference type="EC" id="5.6.2.4" evidence="5"/>
<dbReference type="Gene3D" id="3.40.50.300">
    <property type="entry name" value="P-loop containing nucleotide triphosphate hydrolases"/>
    <property type="match status" value="1"/>
</dbReference>
<sequence>MFTWRLISMIVDEAHCLSHWGANFQKKYGTLGMVRNFLPGGTPVIALTATLTGRVRCDIQSKLQFPKFGSLFRNEGNDRPNVSIVVRACHNPLNSFTDLDFVIPNHIKNHQDIPKTWIYVDNINTGNEMINYLSGLLERQQQAQQDISSMLMD</sequence>
<keyword evidence="3" id="KW-0413">Isomerase</keyword>
<dbReference type="OrthoDB" id="3238224at2759"/>
<dbReference type="EMBL" id="MLYV02000175">
    <property type="protein sequence ID" value="PSS33975.1"/>
    <property type="molecule type" value="Genomic_DNA"/>
</dbReference>
<organism evidence="7 8">
    <name type="scientific">Hermanssonia centrifuga</name>
    <dbReference type="NCBI Taxonomy" id="98765"/>
    <lineage>
        <taxon>Eukaryota</taxon>
        <taxon>Fungi</taxon>
        <taxon>Dikarya</taxon>
        <taxon>Basidiomycota</taxon>
        <taxon>Agaricomycotina</taxon>
        <taxon>Agaricomycetes</taxon>
        <taxon>Polyporales</taxon>
        <taxon>Meruliaceae</taxon>
        <taxon>Hermanssonia</taxon>
    </lineage>
</organism>
<evidence type="ECO:0000256" key="5">
    <source>
        <dbReference type="ARBA" id="ARBA00034808"/>
    </source>
</evidence>
<dbReference type="Proteomes" id="UP000186601">
    <property type="component" value="Unassembled WGS sequence"/>
</dbReference>
<dbReference type="GO" id="GO:0006281">
    <property type="term" value="P:DNA repair"/>
    <property type="evidence" value="ECO:0007669"/>
    <property type="project" value="TreeGrafter"/>
</dbReference>
<accession>A0A2R6RVC2</accession>
<dbReference type="GO" id="GO:0003677">
    <property type="term" value="F:DNA binding"/>
    <property type="evidence" value="ECO:0007669"/>
    <property type="project" value="UniProtKB-KW"/>
</dbReference>
<dbReference type="GO" id="GO:0005737">
    <property type="term" value="C:cytoplasm"/>
    <property type="evidence" value="ECO:0007669"/>
    <property type="project" value="TreeGrafter"/>
</dbReference>
<keyword evidence="8" id="KW-1185">Reference proteome</keyword>
<dbReference type="InterPro" id="IPR027417">
    <property type="entry name" value="P-loop_NTPase"/>
</dbReference>
<dbReference type="GO" id="GO:0043138">
    <property type="term" value="F:3'-5' DNA helicase activity"/>
    <property type="evidence" value="ECO:0007669"/>
    <property type="project" value="UniProtKB-EC"/>
</dbReference>
<evidence type="ECO:0000256" key="1">
    <source>
        <dbReference type="ARBA" id="ARBA00005446"/>
    </source>
</evidence>
<dbReference type="SUPFAM" id="SSF52540">
    <property type="entry name" value="P-loop containing nucleoside triphosphate hydrolases"/>
    <property type="match status" value="1"/>
</dbReference>
<comment type="caution">
    <text evidence="7">The sequence shown here is derived from an EMBL/GenBank/DDBJ whole genome shotgun (WGS) entry which is preliminary data.</text>
</comment>
<dbReference type="PANTHER" id="PTHR13710:SF105">
    <property type="entry name" value="ATP-DEPENDENT DNA HELICASE Q1"/>
    <property type="match status" value="1"/>
</dbReference>
<name>A0A2R6RVC2_9APHY</name>
<dbReference type="InterPro" id="IPR014001">
    <property type="entry name" value="Helicase_ATP-bd"/>
</dbReference>
<comment type="similarity">
    <text evidence="1">Belongs to the helicase family. RecQ subfamily.</text>
</comment>
<proteinExistence type="inferred from homology"/>